<evidence type="ECO:0000256" key="1">
    <source>
        <dbReference type="SAM" id="Phobius"/>
    </source>
</evidence>
<dbReference type="EMBL" id="CAMXCT010000742">
    <property type="protein sequence ID" value="CAI3982736.1"/>
    <property type="molecule type" value="Genomic_DNA"/>
</dbReference>
<name>A0A9P1C2N2_9DINO</name>
<feature type="transmembrane region" description="Helical" evidence="1">
    <location>
        <begin position="460"/>
        <end position="481"/>
    </location>
</feature>
<organism evidence="2">
    <name type="scientific">Cladocopium goreaui</name>
    <dbReference type="NCBI Taxonomy" id="2562237"/>
    <lineage>
        <taxon>Eukaryota</taxon>
        <taxon>Sar</taxon>
        <taxon>Alveolata</taxon>
        <taxon>Dinophyceae</taxon>
        <taxon>Suessiales</taxon>
        <taxon>Symbiodiniaceae</taxon>
        <taxon>Cladocopium</taxon>
    </lineage>
</organism>
<dbReference type="OrthoDB" id="428648at2759"/>
<sequence>MVDLDLAAKDSDIDFDDLDRPVPLEFKLAFSPSICMASLPLGSVASCESQELSALPDRDILELSRGVSCGSTWTPVANLPTVRHGLSSTQFHPGAVARGVSPNLLLHSFGALLQNGVRRRNDQQLSQELKQENLDMFISHSWTVGRWRKFIVMALYFNGQQAAIISLLVQVVSFTAVVTGVLPVVATDATDVGISPWCFLFGSLAFWLSVLLYHELMLLCHWKTKMAFFDTVCIDQSDEEKKREGIEAITAYLCRSERLFVVLSEVYLQRIWTVFEMAAFLAVNHSQCDDSEEVLPRGDVTSVGSRVIVQPAALALLIPACFLFQMSRPVGDYARYTLQNAERADGTQDVRAMALAGVLIFLAVLMIAYLVMIIKAWGQMRAQLAHQVDTFSFASAKCHHEPDRQEISIAVKYLAERIGLVGSEDTLRQAHQALESHARQMVWPAMADALSPAGIPPCDAWLIAVPVIAVALDDIAMATIFSTGLHVTLTSLIAHAAVALNFPIVIALVSISSCRPKRGRAYECFATILCVAATCCFLSTRGLMNAWLLDLAQGHGILRLDAILSVILVIQVLVLWCCYGSGIWHLRRCCCRGTR</sequence>
<feature type="transmembrane region" description="Helical" evidence="1">
    <location>
        <begin position="194"/>
        <end position="213"/>
    </location>
</feature>
<reference evidence="3" key="2">
    <citation type="submission" date="2024-04" db="EMBL/GenBank/DDBJ databases">
        <authorList>
            <person name="Chen Y."/>
            <person name="Shah S."/>
            <person name="Dougan E. K."/>
            <person name="Thang M."/>
            <person name="Chan C."/>
        </authorList>
    </citation>
    <scope>NUCLEOTIDE SEQUENCE [LARGE SCALE GENOMIC DNA]</scope>
</reference>
<evidence type="ECO:0000313" key="3">
    <source>
        <dbReference type="EMBL" id="CAL1136111.1"/>
    </source>
</evidence>
<feature type="transmembrane region" description="Helical" evidence="1">
    <location>
        <begin position="352"/>
        <end position="374"/>
    </location>
</feature>
<dbReference type="EMBL" id="CAMXCT030000742">
    <property type="protein sequence ID" value="CAL4770048.1"/>
    <property type="molecule type" value="Genomic_DNA"/>
</dbReference>
<dbReference type="EMBL" id="CAMXCT020000742">
    <property type="protein sequence ID" value="CAL1136111.1"/>
    <property type="molecule type" value="Genomic_DNA"/>
</dbReference>
<feature type="transmembrane region" description="Helical" evidence="1">
    <location>
        <begin position="521"/>
        <end position="543"/>
    </location>
</feature>
<keyword evidence="1" id="KW-0472">Membrane</keyword>
<accession>A0A9P1C2N2</accession>
<proteinExistence type="predicted"/>
<keyword evidence="5" id="KW-1185">Reference proteome</keyword>
<feature type="transmembrane region" description="Helical" evidence="1">
    <location>
        <begin position="307"/>
        <end position="326"/>
    </location>
</feature>
<keyword evidence="1" id="KW-1133">Transmembrane helix</keyword>
<dbReference type="AlphaFoldDB" id="A0A9P1C2N2"/>
<evidence type="ECO:0000313" key="5">
    <source>
        <dbReference type="Proteomes" id="UP001152797"/>
    </source>
</evidence>
<evidence type="ECO:0000313" key="4">
    <source>
        <dbReference type="EMBL" id="CAL4770048.1"/>
    </source>
</evidence>
<feature type="transmembrane region" description="Helical" evidence="1">
    <location>
        <begin position="162"/>
        <end position="182"/>
    </location>
</feature>
<protein>
    <submittedName>
        <fullName evidence="4">Sushi domain-containing protein</fullName>
    </submittedName>
</protein>
<reference evidence="2" key="1">
    <citation type="submission" date="2022-10" db="EMBL/GenBank/DDBJ databases">
        <authorList>
            <person name="Chen Y."/>
            <person name="Dougan E. K."/>
            <person name="Chan C."/>
            <person name="Rhodes N."/>
            <person name="Thang M."/>
        </authorList>
    </citation>
    <scope>NUCLEOTIDE SEQUENCE</scope>
</reference>
<feature type="transmembrane region" description="Helical" evidence="1">
    <location>
        <begin position="487"/>
        <end position="509"/>
    </location>
</feature>
<gene>
    <name evidence="2" type="ORF">C1SCF055_LOCUS10401</name>
</gene>
<keyword evidence="1" id="KW-0812">Transmembrane</keyword>
<feature type="transmembrane region" description="Helical" evidence="1">
    <location>
        <begin position="563"/>
        <end position="586"/>
    </location>
</feature>
<comment type="caution">
    <text evidence="2">The sequence shown here is derived from an EMBL/GenBank/DDBJ whole genome shotgun (WGS) entry which is preliminary data.</text>
</comment>
<dbReference type="Proteomes" id="UP001152797">
    <property type="component" value="Unassembled WGS sequence"/>
</dbReference>
<evidence type="ECO:0000313" key="2">
    <source>
        <dbReference type="EMBL" id="CAI3982736.1"/>
    </source>
</evidence>